<dbReference type="GO" id="GO:0003677">
    <property type="term" value="F:DNA binding"/>
    <property type="evidence" value="ECO:0007669"/>
    <property type="project" value="UniProtKB-UniRule"/>
</dbReference>
<protein>
    <recommendedName>
        <fullName evidence="8">HMG box domain-containing protein</fullName>
    </recommendedName>
</protein>
<dbReference type="InterPro" id="IPR009071">
    <property type="entry name" value="HMG_box_dom"/>
</dbReference>
<dbReference type="InterPro" id="IPR027074">
    <property type="entry name" value="Integrator_9su"/>
</dbReference>
<feature type="DNA-binding region" description="HMG box" evidence="6">
    <location>
        <begin position="357"/>
        <end position="423"/>
    </location>
</feature>
<keyword evidence="4" id="KW-0963">Cytoplasm</keyword>
<dbReference type="Pfam" id="PF10996">
    <property type="entry name" value="Beta-Casp"/>
    <property type="match status" value="1"/>
</dbReference>
<feature type="domain" description="HMG box" evidence="8">
    <location>
        <begin position="357"/>
        <end position="423"/>
    </location>
</feature>
<dbReference type="Pfam" id="PF16661">
    <property type="entry name" value="Lactamase_B_6"/>
    <property type="match status" value="1"/>
</dbReference>
<evidence type="ECO:0000313" key="9">
    <source>
        <dbReference type="EMBL" id="KAK7605329.1"/>
    </source>
</evidence>
<dbReference type="SMART" id="SM00398">
    <property type="entry name" value="HMG"/>
    <property type="match status" value="3"/>
</dbReference>
<feature type="compositionally biased region" description="Basic residues" evidence="7">
    <location>
        <begin position="32"/>
        <end position="42"/>
    </location>
</feature>
<dbReference type="Gene3D" id="3.40.50.10890">
    <property type="match status" value="1"/>
</dbReference>
<gene>
    <name evidence="9" type="ORF">V9T40_007187</name>
</gene>
<dbReference type="SMART" id="SM01027">
    <property type="entry name" value="Beta-Casp"/>
    <property type="match status" value="1"/>
</dbReference>
<dbReference type="PANTHER" id="PTHR46094:SF1">
    <property type="entry name" value="INTEGRATOR COMPLEX SUBUNIT 9"/>
    <property type="match status" value="1"/>
</dbReference>
<feature type="DNA-binding region" description="HMG box" evidence="6">
    <location>
        <begin position="170"/>
        <end position="238"/>
    </location>
</feature>
<feature type="compositionally biased region" description="Polar residues" evidence="7">
    <location>
        <begin position="1"/>
        <end position="14"/>
    </location>
</feature>
<comment type="similarity">
    <text evidence="3">Belongs to the metallo-beta-lactamase superfamily. RNA-metabolizing metallo-beta-lactamase-like family. INTS9 subfamily.</text>
</comment>
<dbReference type="Gene3D" id="1.10.30.10">
    <property type="entry name" value="High mobility group box domain"/>
    <property type="match status" value="3"/>
</dbReference>
<feature type="domain" description="HMG box" evidence="8">
    <location>
        <begin position="170"/>
        <end position="238"/>
    </location>
</feature>
<dbReference type="PROSITE" id="PS50118">
    <property type="entry name" value="HMG_BOX_2"/>
    <property type="match status" value="3"/>
</dbReference>
<reference evidence="9 10" key="1">
    <citation type="submission" date="2024-03" db="EMBL/GenBank/DDBJ databases">
        <title>Adaptation during the transition from Ophiocordyceps entomopathogen to insect associate is accompanied by gene loss and intensified selection.</title>
        <authorList>
            <person name="Ward C.M."/>
            <person name="Onetto C.A."/>
            <person name="Borneman A.R."/>
        </authorList>
    </citation>
    <scope>NUCLEOTIDE SEQUENCE [LARGE SCALE GENOMIC DNA]</scope>
    <source>
        <strain evidence="9">AWRI1</strain>
        <tissue evidence="9">Single Adult Female</tissue>
    </source>
</reference>
<evidence type="ECO:0000313" key="10">
    <source>
        <dbReference type="Proteomes" id="UP001367676"/>
    </source>
</evidence>
<keyword evidence="5 6" id="KW-0539">Nucleus</keyword>
<name>A0AAN9YBE2_9HEMI</name>
<accession>A0AAN9YBE2</accession>
<dbReference type="GO" id="GO:0005737">
    <property type="term" value="C:cytoplasm"/>
    <property type="evidence" value="ECO:0007669"/>
    <property type="project" value="UniProtKB-SubCell"/>
</dbReference>
<dbReference type="GO" id="GO:0034472">
    <property type="term" value="P:snRNA 3'-end processing"/>
    <property type="evidence" value="ECO:0007669"/>
    <property type="project" value="TreeGrafter"/>
</dbReference>
<evidence type="ECO:0000256" key="4">
    <source>
        <dbReference type="ARBA" id="ARBA00022490"/>
    </source>
</evidence>
<organism evidence="9 10">
    <name type="scientific">Parthenolecanium corni</name>
    <dbReference type="NCBI Taxonomy" id="536013"/>
    <lineage>
        <taxon>Eukaryota</taxon>
        <taxon>Metazoa</taxon>
        <taxon>Ecdysozoa</taxon>
        <taxon>Arthropoda</taxon>
        <taxon>Hexapoda</taxon>
        <taxon>Insecta</taxon>
        <taxon>Pterygota</taxon>
        <taxon>Neoptera</taxon>
        <taxon>Paraneoptera</taxon>
        <taxon>Hemiptera</taxon>
        <taxon>Sternorrhyncha</taxon>
        <taxon>Coccoidea</taxon>
        <taxon>Coccidae</taxon>
        <taxon>Parthenolecanium</taxon>
    </lineage>
</organism>
<comment type="subcellular location">
    <subcellularLocation>
        <location evidence="2">Cytoplasm</location>
    </subcellularLocation>
    <subcellularLocation>
        <location evidence="1">Nucleus</location>
    </subcellularLocation>
</comment>
<dbReference type="Pfam" id="PF21382">
    <property type="entry name" value="IntS9_C"/>
    <property type="match status" value="1"/>
</dbReference>
<feature type="region of interest" description="Disordered" evidence="7">
    <location>
        <begin position="1"/>
        <end position="53"/>
    </location>
</feature>
<evidence type="ECO:0000256" key="3">
    <source>
        <dbReference type="ARBA" id="ARBA00006861"/>
    </source>
</evidence>
<dbReference type="PRINTS" id="PR00886">
    <property type="entry name" value="HIGHMOBLTY12"/>
</dbReference>
<dbReference type="InterPro" id="IPR048660">
    <property type="entry name" value="IntS9-like_C"/>
</dbReference>
<evidence type="ECO:0000256" key="2">
    <source>
        <dbReference type="ARBA" id="ARBA00004496"/>
    </source>
</evidence>
<feature type="DNA-binding region" description="HMG box" evidence="6">
    <location>
        <begin position="259"/>
        <end position="326"/>
    </location>
</feature>
<dbReference type="GO" id="GO:0032039">
    <property type="term" value="C:integrator complex"/>
    <property type="evidence" value="ECO:0007669"/>
    <property type="project" value="InterPro"/>
</dbReference>
<dbReference type="PANTHER" id="PTHR46094">
    <property type="entry name" value="INTEGRATOR COMPLEX SUBUNIT 9"/>
    <property type="match status" value="1"/>
</dbReference>
<dbReference type="InterPro" id="IPR036910">
    <property type="entry name" value="HMG_box_dom_sf"/>
</dbReference>
<dbReference type="Gene3D" id="3.60.15.10">
    <property type="entry name" value="Ribonuclease Z/Hydroxyacylglutathione hydrolase-like"/>
    <property type="match status" value="1"/>
</dbReference>
<dbReference type="Proteomes" id="UP001367676">
    <property type="component" value="Unassembled WGS sequence"/>
</dbReference>
<dbReference type="AlphaFoldDB" id="A0AAN9YBE2"/>
<evidence type="ECO:0000256" key="7">
    <source>
        <dbReference type="SAM" id="MobiDB-lite"/>
    </source>
</evidence>
<dbReference type="SUPFAM" id="SSF56281">
    <property type="entry name" value="Metallo-hydrolase/oxidoreductase"/>
    <property type="match status" value="1"/>
</dbReference>
<sequence length="1180" mass="135589">MKRSSARLQETSAVAYSEAAYGSPSKSEEHVKRRKKKKKSKRSEHEENVEDIEIKEEHLEPEIEIKQENGVILDSWPADKITTLLQRMRSAIPENDSLKYSSRLTKIDWESISFDNYSGSECEKMWKRIQEKTRCYRVLEEIIGDAECELQNPSSALSQRLQLHRHPDRPTKPLSCFMLFFLDKKEKVQRENPGANGAEVAKKVAELWKTLAPKKQDKYKSKALKLKEEYDKKLAKFFEEHPECIDEPKKRKKGNLLGFEKPKSAFQLYLSFCRESDKFDENQDEKQFNEYCKLEWKNMAEKDKVCWIKAAQEEEDQYRSNMKKYESEHPGFVPPTIKTLITKNDRHVLENYKGKPKKPPCNAYSLYSVIMLQSEALRDIPSKEKMAEIARRWKSLDHSEKEDYANRLQKIQEEYAEKYNEYINSLSPEERQEEESKISKSAKRRAPIQTKVEVVPEPQKPPIDVIELLRIKKEHSWKRKSKEDPVAFATKKWEKLSDNQKKSLIQELKEINEEYIDNFGKFLQYCLSGHPNKPCYVLRFKEVNLMLDCGLITQTVLNFLPLPLVPSARLNNLPSWVPRNCPDPRLEGELKECCSRVFVNSAPEFCPPLQKLFDYSEINAILISNYTAMFALPFITEGTGFQGIVYMTEPTLQVGRFYLEELVKYIEQTPKPTLASHWKEILHMLPAPLSDSLKPRSWQQIFSWESVLSSLAKVQTIGYDEKVDIYGTLKITAVSSGYCLGSSNWIIMSDYEKIVYVSGSSTLTTHPRPIDQTSLKNADVLILTGLTQTPAANPDAMLGELCMTAAVTLRNNGSVLIPCYPSGVVYDLFECLSTHLDSSGLSHIPMYFISPVSDVSLGYSNIFAEWLSQGKQNKIYLPEEPFPHAHLVRTGRLKPFKHIYDDGFCNDMRQPCVVFCGHPSLRIGDSVHFIELWGSNPLHTVIFTEPDYPHLEALAPFQPIAMRTVHCPIDTSLNFSQANKLIRELKPNTLILPECYTQPPLAHPNRTDLVIEQTTDRKMLTINRGEVLTLPLKRRKLVVDLAPDMAEQLLPSEVKPNVGLVTITGELKVKDNKLKIEALRNRDSDPVPSKKMAIDLAENIKNCKYTWGTLNIDKFVKKLNEEGIRDVKLEQSANGSIIHLQDEDTLIQIEDDSTHICCASLEKGFRSRLRNILLNCLNQF</sequence>
<dbReference type="Pfam" id="PF00505">
    <property type="entry name" value="HMG_box"/>
    <property type="match status" value="1"/>
</dbReference>
<dbReference type="InterPro" id="IPR022712">
    <property type="entry name" value="Beta_Casp"/>
</dbReference>
<evidence type="ECO:0000256" key="6">
    <source>
        <dbReference type="PROSITE-ProRule" id="PRU00267"/>
    </source>
</evidence>
<dbReference type="SUPFAM" id="SSF47095">
    <property type="entry name" value="HMG-box"/>
    <property type="match status" value="3"/>
</dbReference>
<dbReference type="InterPro" id="IPR036866">
    <property type="entry name" value="RibonucZ/Hydroxyglut_hydro"/>
</dbReference>
<evidence type="ECO:0000256" key="5">
    <source>
        <dbReference type="ARBA" id="ARBA00023242"/>
    </source>
</evidence>
<evidence type="ECO:0000256" key="1">
    <source>
        <dbReference type="ARBA" id="ARBA00004123"/>
    </source>
</evidence>
<keyword evidence="6" id="KW-0238">DNA-binding</keyword>
<dbReference type="EMBL" id="JBBCAQ010000002">
    <property type="protein sequence ID" value="KAK7605329.1"/>
    <property type="molecule type" value="Genomic_DNA"/>
</dbReference>
<dbReference type="CDD" id="cd22003">
    <property type="entry name" value="HMG-box_UBF1_rpt6-like"/>
    <property type="match status" value="1"/>
</dbReference>
<dbReference type="InterPro" id="IPR001279">
    <property type="entry name" value="Metallo-B-lactamas"/>
</dbReference>
<comment type="caution">
    <text evidence="9">The sequence shown here is derived from an EMBL/GenBank/DDBJ whole genome shotgun (WGS) entry which is preliminary data.</text>
</comment>
<feature type="domain" description="HMG box" evidence="8">
    <location>
        <begin position="259"/>
        <end position="326"/>
    </location>
</feature>
<evidence type="ECO:0000259" key="8">
    <source>
        <dbReference type="PROSITE" id="PS50118"/>
    </source>
</evidence>
<keyword evidence="10" id="KW-1185">Reference proteome</keyword>
<proteinExistence type="inferred from homology"/>